<dbReference type="EMBL" id="AP027742">
    <property type="protein sequence ID" value="BDZ76436.1"/>
    <property type="molecule type" value="Genomic_DNA"/>
</dbReference>
<protein>
    <recommendedName>
        <fullName evidence="1">SEFIR domain-containing protein</fullName>
    </recommendedName>
</protein>
<evidence type="ECO:0000313" key="2">
    <source>
        <dbReference type="EMBL" id="BDZ76436.1"/>
    </source>
</evidence>
<dbReference type="PROSITE" id="PS51534">
    <property type="entry name" value="SEFIR"/>
    <property type="match status" value="1"/>
</dbReference>
<dbReference type="InterPro" id="IPR035897">
    <property type="entry name" value="Toll_tir_struct_dom_sf"/>
</dbReference>
<feature type="domain" description="SEFIR" evidence="1">
    <location>
        <begin position="1"/>
        <end position="131"/>
    </location>
</feature>
<gene>
    <name evidence="2" type="ORF">Lac1_06190</name>
</gene>
<dbReference type="RefSeq" id="WP_316266209.1">
    <property type="nucleotide sequence ID" value="NZ_AP027742.1"/>
</dbReference>
<name>A0ABM8I324_9FIRM</name>
<dbReference type="Proteomes" id="UP001305815">
    <property type="component" value="Chromosome"/>
</dbReference>
<reference evidence="3" key="1">
    <citation type="journal article" date="2023" name="Int. J. Syst. Evol. Microbiol.">
        <title>Claveliimonas bilis gen. nov., sp. nov., deoxycholic acid-producing bacteria isolated from human faeces, and reclassification of Sellimonas monacensis Zenner et al. 2021 as Claveliimonas monacensis comb. nov.</title>
        <authorList>
            <person name="Hisatomi A."/>
            <person name="Kastawa N.W.E.P.G."/>
            <person name="Song I."/>
            <person name="Ohkuma M."/>
            <person name="Fukiya S."/>
            <person name="Sakamoto M."/>
        </authorList>
    </citation>
    <scope>NUCLEOTIDE SEQUENCE [LARGE SCALE GENOMIC DNA]</scope>
    <source>
        <strain evidence="3">12BBH14</strain>
    </source>
</reference>
<evidence type="ECO:0000313" key="3">
    <source>
        <dbReference type="Proteomes" id="UP001305815"/>
    </source>
</evidence>
<dbReference type="Gene3D" id="3.40.50.10140">
    <property type="entry name" value="Toll/interleukin-1 receptor homology (TIR) domain"/>
    <property type="match status" value="1"/>
</dbReference>
<keyword evidence="3" id="KW-1185">Reference proteome</keyword>
<dbReference type="InterPro" id="IPR013568">
    <property type="entry name" value="SEFIR_dom"/>
</dbReference>
<dbReference type="InterPro" id="IPR000157">
    <property type="entry name" value="TIR_dom"/>
</dbReference>
<organism evidence="2 3">
    <name type="scientific">Claveliimonas bilis</name>
    <dbReference type="NCBI Taxonomy" id="3028070"/>
    <lineage>
        <taxon>Bacteria</taxon>
        <taxon>Bacillati</taxon>
        <taxon>Bacillota</taxon>
        <taxon>Clostridia</taxon>
        <taxon>Lachnospirales</taxon>
        <taxon>Lachnospiraceae</taxon>
        <taxon>Claveliimonas</taxon>
    </lineage>
</organism>
<dbReference type="Pfam" id="PF13676">
    <property type="entry name" value="TIR_2"/>
    <property type="match status" value="1"/>
</dbReference>
<proteinExistence type="predicted"/>
<sequence>MIFVSYSWINEKPDKKVLQLVAKMRENGYEAECDVMKIQEHASINFVEMMTRNLQEAEKVIVVLSESYKKKADSFVGGVGAEYRYIISHISEETQKYILVSFDRNLAKVQPNFLSQRQVIFLDNDSGFEQLLYKLNDIGEYSFPKVNPNKTVPPIQQISSKEYKNKESNLFTGNRYNLFVSADKNAWEGDSYLLERERCLTSYTPQEIKELYDGFGEKQIEEIESYPCIFAYEDQIKKDAYIGYIKDIIVRSRAIKFYFQKQGVLTFDDLHKYAFEFDIELSGGITELMHTHWTIKNVNLGEEIRKRDILVIPYNVSDSHKEIVPSNSIELLKILLLEDNPVDYMGKLFKIADDKMDSRLRAMLRDLREKGYLTSYWADNVPYKITFNESAYLLQSK</sequence>
<evidence type="ECO:0000259" key="1">
    <source>
        <dbReference type="PROSITE" id="PS51534"/>
    </source>
</evidence>
<accession>A0ABM8I324</accession>